<name>A0A430I1H0_9CORY</name>
<dbReference type="AlphaFoldDB" id="A0A430I1H0"/>
<evidence type="ECO:0000313" key="4">
    <source>
        <dbReference type="EMBL" id="RSZ65532.1"/>
    </source>
</evidence>
<dbReference type="PRINTS" id="PR00598">
    <property type="entry name" value="HTHMARR"/>
</dbReference>
<feature type="region of interest" description="Disordered" evidence="2">
    <location>
        <begin position="137"/>
        <end position="156"/>
    </location>
</feature>
<evidence type="ECO:0000256" key="1">
    <source>
        <dbReference type="SAM" id="Coils"/>
    </source>
</evidence>
<reference evidence="4 5" key="1">
    <citation type="submission" date="2018-12" db="EMBL/GenBank/DDBJ databases">
        <title>YIM 101343 draft genome.</title>
        <authorList>
            <person name="Chen X."/>
        </authorList>
    </citation>
    <scope>NUCLEOTIDE SEQUENCE [LARGE SCALE GENOMIC DNA]</scope>
    <source>
        <strain evidence="4 5">YIM 101343</strain>
    </source>
</reference>
<dbReference type="InterPro" id="IPR039422">
    <property type="entry name" value="MarR/SlyA-like"/>
</dbReference>
<dbReference type="RefSeq" id="WP_126119628.1">
    <property type="nucleotide sequence ID" value="NZ_RXHJ01000002.1"/>
</dbReference>
<feature type="compositionally biased region" description="Basic and acidic residues" evidence="2">
    <location>
        <begin position="146"/>
        <end position="156"/>
    </location>
</feature>
<dbReference type="PANTHER" id="PTHR33164:SF43">
    <property type="entry name" value="HTH-TYPE TRANSCRIPTIONAL REPRESSOR YETL"/>
    <property type="match status" value="1"/>
</dbReference>
<dbReference type="GO" id="GO:0003700">
    <property type="term" value="F:DNA-binding transcription factor activity"/>
    <property type="evidence" value="ECO:0007669"/>
    <property type="project" value="InterPro"/>
</dbReference>
<accession>A0A430I1H0</accession>
<evidence type="ECO:0000313" key="5">
    <source>
        <dbReference type="Proteomes" id="UP000274907"/>
    </source>
</evidence>
<keyword evidence="5" id="KW-1185">Reference proteome</keyword>
<dbReference type="Gene3D" id="1.10.10.10">
    <property type="entry name" value="Winged helix-like DNA-binding domain superfamily/Winged helix DNA-binding domain"/>
    <property type="match status" value="1"/>
</dbReference>
<gene>
    <name evidence="4" type="ORF">EAH68_01900</name>
</gene>
<dbReference type="InterPro" id="IPR036388">
    <property type="entry name" value="WH-like_DNA-bd_sf"/>
</dbReference>
<sequence length="224" mass="24234">MHPEHPAREQQAEAGAYPATPAGDSVVPGVVPGVPPVVYGIEANDPHSRLIDRSGVSGSDVAQITELMQAMGALREAEDRVSEASLEYMKLGKTDMRALHFLIVAENSAQTVTASSLAARLGITSASTTKLLDRLERGGHLTRRPHPSDRRSQSIHITDETRTAAMETIGVQHSRRFHAAARLSPEEREVVTRFLRDTAVELETGLDWARGGAGERLSEGETEV</sequence>
<feature type="domain" description="HTH marR-type" evidence="3">
    <location>
        <begin position="64"/>
        <end position="200"/>
    </location>
</feature>
<organism evidence="4 5">
    <name type="scientific">Corynebacterium hylobatis</name>
    <dbReference type="NCBI Taxonomy" id="1859290"/>
    <lineage>
        <taxon>Bacteria</taxon>
        <taxon>Bacillati</taxon>
        <taxon>Actinomycetota</taxon>
        <taxon>Actinomycetes</taxon>
        <taxon>Mycobacteriales</taxon>
        <taxon>Corynebacteriaceae</taxon>
        <taxon>Corynebacterium</taxon>
    </lineage>
</organism>
<dbReference type="Proteomes" id="UP000274907">
    <property type="component" value="Unassembled WGS sequence"/>
</dbReference>
<dbReference type="PANTHER" id="PTHR33164">
    <property type="entry name" value="TRANSCRIPTIONAL REGULATOR, MARR FAMILY"/>
    <property type="match status" value="1"/>
</dbReference>
<feature type="coiled-coil region" evidence="1">
    <location>
        <begin position="67"/>
        <end position="94"/>
    </location>
</feature>
<dbReference type="SUPFAM" id="SSF46785">
    <property type="entry name" value="Winged helix' DNA-binding domain"/>
    <property type="match status" value="1"/>
</dbReference>
<dbReference type="InterPro" id="IPR000835">
    <property type="entry name" value="HTH_MarR-typ"/>
</dbReference>
<dbReference type="Pfam" id="PF12802">
    <property type="entry name" value="MarR_2"/>
    <property type="match status" value="1"/>
</dbReference>
<comment type="caution">
    <text evidence="4">The sequence shown here is derived from an EMBL/GenBank/DDBJ whole genome shotgun (WGS) entry which is preliminary data.</text>
</comment>
<keyword evidence="1" id="KW-0175">Coiled coil</keyword>
<dbReference type="SMART" id="SM00347">
    <property type="entry name" value="HTH_MARR"/>
    <property type="match status" value="1"/>
</dbReference>
<evidence type="ECO:0000259" key="3">
    <source>
        <dbReference type="PROSITE" id="PS50995"/>
    </source>
</evidence>
<feature type="compositionally biased region" description="Basic and acidic residues" evidence="2">
    <location>
        <begin position="1"/>
        <end position="11"/>
    </location>
</feature>
<dbReference type="GO" id="GO:0006950">
    <property type="term" value="P:response to stress"/>
    <property type="evidence" value="ECO:0007669"/>
    <property type="project" value="TreeGrafter"/>
</dbReference>
<dbReference type="InterPro" id="IPR036390">
    <property type="entry name" value="WH_DNA-bd_sf"/>
</dbReference>
<dbReference type="PROSITE" id="PS50995">
    <property type="entry name" value="HTH_MARR_2"/>
    <property type="match status" value="1"/>
</dbReference>
<feature type="region of interest" description="Disordered" evidence="2">
    <location>
        <begin position="1"/>
        <end position="21"/>
    </location>
</feature>
<protein>
    <submittedName>
        <fullName evidence="4">MarR family transcriptional regulator</fullName>
    </submittedName>
</protein>
<evidence type="ECO:0000256" key="2">
    <source>
        <dbReference type="SAM" id="MobiDB-lite"/>
    </source>
</evidence>
<proteinExistence type="predicted"/>
<dbReference type="EMBL" id="RXHJ01000002">
    <property type="protein sequence ID" value="RSZ65532.1"/>
    <property type="molecule type" value="Genomic_DNA"/>
</dbReference>
<dbReference type="OrthoDB" id="162531at2"/>